<reference evidence="1 2" key="1">
    <citation type="journal article" date="2016" name="Nat. Commun.">
        <title>Thousands of microbial genomes shed light on interconnected biogeochemical processes in an aquifer system.</title>
        <authorList>
            <person name="Anantharaman K."/>
            <person name="Brown C.T."/>
            <person name="Hug L.A."/>
            <person name="Sharon I."/>
            <person name="Castelle C.J."/>
            <person name="Probst A.J."/>
            <person name="Thomas B.C."/>
            <person name="Singh A."/>
            <person name="Wilkins M.J."/>
            <person name="Karaoz U."/>
            <person name="Brodie E.L."/>
            <person name="Williams K.H."/>
            <person name="Hubbard S.S."/>
            <person name="Banfield J.F."/>
        </authorList>
    </citation>
    <scope>NUCLEOTIDE SEQUENCE [LARGE SCALE GENOMIC DNA]</scope>
</reference>
<evidence type="ECO:0000313" key="2">
    <source>
        <dbReference type="Proteomes" id="UP000178155"/>
    </source>
</evidence>
<dbReference type="EMBL" id="MGKW01000026">
    <property type="protein sequence ID" value="OGN33679.1"/>
    <property type="molecule type" value="Genomic_DNA"/>
</dbReference>
<comment type="caution">
    <text evidence="1">The sequence shown here is derived from an EMBL/GenBank/DDBJ whole genome shotgun (WGS) entry which is preliminary data.</text>
</comment>
<sequence>MRETSMWLIQLRNPSFAGDGTDEFPKFREFGSHIPGDQLVEELTLLVNNQDHKDPAIWHQALRGLLEVPIECSDWSISNGRPLEIEVDESLLRWRIVHIESEEMWYFFYSPSEGDKFRYVPIPEGCVINESGRITCLLDEYAIAVDPKWSDNNRPEDWPWVLLNPRAWIALRQFEKVMARSDTNPLTILLRSGYPTKGNALQLKGKIEDVLGMFTRALSGDRL</sequence>
<protein>
    <submittedName>
        <fullName evidence="1">Uncharacterized protein</fullName>
    </submittedName>
</protein>
<accession>A0A1F8H9N6</accession>
<proteinExistence type="predicted"/>
<evidence type="ECO:0000313" key="1">
    <source>
        <dbReference type="EMBL" id="OGN33679.1"/>
    </source>
</evidence>
<name>A0A1F8H9N6_9BACT</name>
<dbReference type="AlphaFoldDB" id="A0A1F8H9N6"/>
<organism evidence="1 2">
    <name type="scientific">Candidatus Yanofskybacteria bacterium RIFCSPLOWO2_02_FULL_47_9b</name>
    <dbReference type="NCBI Taxonomy" id="1802708"/>
    <lineage>
        <taxon>Bacteria</taxon>
        <taxon>Candidatus Yanofskyibacteriota</taxon>
    </lineage>
</organism>
<dbReference type="Proteomes" id="UP000178155">
    <property type="component" value="Unassembled WGS sequence"/>
</dbReference>
<gene>
    <name evidence="1" type="ORF">A3I39_00015</name>
</gene>